<dbReference type="InterPro" id="IPR018713">
    <property type="entry name" value="MPAB/Lcp_cat_dom"/>
</dbReference>
<feature type="domain" description="ER-bound oxygenase mpaB/mpaB'/Rubber oxygenase catalytic" evidence="1">
    <location>
        <begin position="19"/>
        <end position="240"/>
    </location>
</feature>
<dbReference type="EMBL" id="CP102487">
    <property type="protein sequence ID" value="UUX58369.1"/>
    <property type="molecule type" value="Genomic_DNA"/>
</dbReference>
<dbReference type="AlphaFoldDB" id="A0AA94XQT8"/>
<dbReference type="Proteomes" id="UP001060018">
    <property type="component" value="Chromosome"/>
</dbReference>
<dbReference type="PANTHER" id="PTHR36151:SF3">
    <property type="entry name" value="ER-BOUND OXYGENASE MPAB_MPAB'_RUBBER OXYGENASE CATALYTIC DOMAIN-CONTAINING PROTEIN"/>
    <property type="match status" value="1"/>
</dbReference>
<gene>
    <name evidence="2" type="ORF">NUH22_13845</name>
</gene>
<protein>
    <submittedName>
        <fullName evidence="2">DUF2236 domain-containing protein</fullName>
    </submittedName>
</protein>
<sequence length="272" mass="30187">MSRHVRKTGEPSAFSRVAPEAGLLLGAGRAILMQLAHPQIGEAIAQHSDFASNPLSRLMHTLGYIYALSNGNAEQQGTMIAYVNDAHRTVRGTRNEAEGTPAYSALDPRLQLWVAATLFDSARVIARQVLAGDGAHDEEFYEQYSLLGEALQMPKDLWPATIQDFDQYLEQALAALSTTGRTRQLAEDLFAARNAPWWIRACLPLMRDVTIAQLPALVRDQFGYELSKKVHRRNAVAIAAARMASRVLPTAIRHLPMKIMLRHVDRMTPGQH</sequence>
<organism evidence="2 3">
    <name type="scientific">Glutamicibacter halophytocola</name>
    <dbReference type="NCBI Taxonomy" id="1933880"/>
    <lineage>
        <taxon>Bacteria</taxon>
        <taxon>Bacillati</taxon>
        <taxon>Actinomycetota</taxon>
        <taxon>Actinomycetes</taxon>
        <taxon>Micrococcales</taxon>
        <taxon>Micrococcaceae</taxon>
        <taxon>Glutamicibacter</taxon>
    </lineage>
</organism>
<accession>A0AA94XQT8</accession>
<proteinExistence type="predicted"/>
<dbReference type="PANTHER" id="PTHR36151">
    <property type="entry name" value="BLR2777 PROTEIN"/>
    <property type="match status" value="1"/>
</dbReference>
<evidence type="ECO:0000313" key="2">
    <source>
        <dbReference type="EMBL" id="UUX58369.1"/>
    </source>
</evidence>
<evidence type="ECO:0000259" key="1">
    <source>
        <dbReference type="Pfam" id="PF09995"/>
    </source>
</evidence>
<dbReference type="GO" id="GO:0016491">
    <property type="term" value="F:oxidoreductase activity"/>
    <property type="evidence" value="ECO:0007669"/>
    <property type="project" value="InterPro"/>
</dbReference>
<evidence type="ECO:0000313" key="3">
    <source>
        <dbReference type="Proteomes" id="UP001060018"/>
    </source>
</evidence>
<reference evidence="2" key="1">
    <citation type="journal article" date="2022" name="Pest Manag. Sci.">
        <title>Glutamicibacter halophytocola-mediated host fitness of potato tuber moth on Solanaceae crops.</title>
        <authorList>
            <person name="Wang W."/>
            <person name="Xiao G."/>
            <person name="Du G."/>
            <person name="Chang L."/>
            <person name="Yang Y."/>
            <person name="Ye J."/>
            <person name="Chen B."/>
        </authorList>
    </citation>
    <scope>NUCLEOTIDE SEQUENCE</scope>
    <source>
        <strain evidence="2">S2</strain>
    </source>
</reference>
<dbReference type="RefSeq" id="WP_257745457.1">
    <property type="nucleotide sequence ID" value="NZ_CP102487.1"/>
</dbReference>
<name>A0AA94XQT8_9MICC</name>
<dbReference type="Pfam" id="PF09995">
    <property type="entry name" value="MPAB_Lcp_cat"/>
    <property type="match status" value="1"/>
</dbReference>